<dbReference type="PANTHER" id="PTHR38643">
    <property type="entry name" value="PURINE NUCLEOSIDE PERMEASE C285.05-RELATED"/>
    <property type="match status" value="1"/>
</dbReference>
<dbReference type="GO" id="GO:0009116">
    <property type="term" value="P:nucleoside metabolic process"/>
    <property type="evidence" value="ECO:0007669"/>
    <property type="project" value="InterPro"/>
</dbReference>
<dbReference type="EMBL" id="SELW01000653">
    <property type="protein sequence ID" value="TID15426.1"/>
    <property type="molecule type" value="Genomic_DNA"/>
</dbReference>
<name>A0A4V4NF74_9ASCO</name>
<dbReference type="Pfam" id="PF06516">
    <property type="entry name" value="NUP"/>
    <property type="match status" value="1"/>
</dbReference>
<dbReference type="AlphaFoldDB" id="A0A4V4NF74"/>
<protein>
    <recommendedName>
        <fullName evidence="4">Purine nucleoside permease</fullName>
    </recommendedName>
</protein>
<dbReference type="InterPro" id="IPR035994">
    <property type="entry name" value="Nucleoside_phosphorylase_sf"/>
</dbReference>
<accession>A0A4V4NF74</accession>
<evidence type="ECO:0000313" key="2">
    <source>
        <dbReference type="EMBL" id="TID15426.1"/>
    </source>
</evidence>
<gene>
    <name evidence="2" type="ORF">CANINC_004391</name>
</gene>
<dbReference type="GO" id="GO:0055085">
    <property type="term" value="P:transmembrane transport"/>
    <property type="evidence" value="ECO:0007669"/>
    <property type="project" value="InterPro"/>
</dbReference>
<comment type="caution">
    <text evidence="2">The sequence shown here is derived from an EMBL/GenBank/DDBJ whole genome shotgun (WGS) entry which is preliminary data.</text>
</comment>
<sequence>MLFRQLGAFLLVTCVSSALTFPHSDELYKPEYTSTIQPSTSASYSAPAIQTSGLNETMYTEYRDYSPKVFIVNMFSLEQAPFLERYNFTHKLTIPGLSPLYNTIHCDENYELCEVTTGEGEINAASTLTALSLSPLFDLSRTFFLVAGIAGISPLKGTIGDVTFARFAIQILEYEVDARELPSNWTTGYFDYGTDEPNVYPGNIYGTEIFELNTNLRDRALELAESVFLYNGTEINEETRLSYNYSPANTTPKAIACDTLTGDTYYFGELLDQTFDNYTTLLTNGTGNYCTSQQEDNATLEALIRAAAFGLVDFSRIVLMRTASDFTYDDNFSGNKTIEFFTEYDQGGITDSIVNLVYASDPFIRDVIENFEDYDNGLYAPSNYIGDYFNTLQRNLTTREWGVESWGTA</sequence>
<dbReference type="PANTHER" id="PTHR38643:SF1">
    <property type="entry name" value="PURINE NUCLEOSIDE PERMEASE C285.05-RELATED"/>
    <property type="match status" value="1"/>
</dbReference>
<dbReference type="OrthoDB" id="2331083at2759"/>
<reference evidence="2 3" key="1">
    <citation type="journal article" date="2019" name="Front. Genet.">
        <title>Whole-Genome Sequencing of the Opportunistic Yeast Pathogen Candida inconspicua Uncovers Its Hybrid Origin.</title>
        <authorList>
            <person name="Mixao V."/>
            <person name="Hansen A.P."/>
            <person name="Saus E."/>
            <person name="Boekhout T."/>
            <person name="Lass-Florl C."/>
            <person name="Gabaldon T."/>
        </authorList>
    </citation>
    <scope>NUCLEOTIDE SEQUENCE [LARGE SCALE GENOMIC DNA]</scope>
    <source>
        <strain evidence="2 3">CBS 180</strain>
    </source>
</reference>
<dbReference type="InterPro" id="IPR009486">
    <property type="entry name" value="Pur_nuclsid_perm"/>
</dbReference>
<keyword evidence="1" id="KW-0732">Signal</keyword>
<feature type="signal peptide" evidence="1">
    <location>
        <begin position="1"/>
        <end position="18"/>
    </location>
</feature>
<feature type="chain" id="PRO_5020408856" description="Purine nucleoside permease" evidence="1">
    <location>
        <begin position="19"/>
        <end position="409"/>
    </location>
</feature>
<keyword evidence="3" id="KW-1185">Reference proteome</keyword>
<dbReference type="Gene3D" id="3.40.50.1580">
    <property type="entry name" value="Nucleoside phosphorylase domain"/>
    <property type="match status" value="1"/>
</dbReference>
<proteinExistence type="predicted"/>
<dbReference type="GO" id="GO:0003824">
    <property type="term" value="F:catalytic activity"/>
    <property type="evidence" value="ECO:0007669"/>
    <property type="project" value="InterPro"/>
</dbReference>
<evidence type="ECO:0000313" key="3">
    <source>
        <dbReference type="Proteomes" id="UP000307173"/>
    </source>
</evidence>
<dbReference type="Proteomes" id="UP000307173">
    <property type="component" value="Unassembled WGS sequence"/>
</dbReference>
<dbReference type="GO" id="GO:0005783">
    <property type="term" value="C:endoplasmic reticulum"/>
    <property type="evidence" value="ECO:0007669"/>
    <property type="project" value="TreeGrafter"/>
</dbReference>
<evidence type="ECO:0008006" key="4">
    <source>
        <dbReference type="Google" id="ProtNLM"/>
    </source>
</evidence>
<dbReference type="STRING" id="52247.A0A4V4NF74"/>
<evidence type="ECO:0000256" key="1">
    <source>
        <dbReference type="SAM" id="SignalP"/>
    </source>
</evidence>
<organism evidence="2 3">
    <name type="scientific">Pichia inconspicua</name>
    <dbReference type="NCBI Taxonomy" id="52247"/>
    <lineage>
        <taxon>Eukaryota</taxon>
        <taxon>Fungi</taxon>
        <taxon>Dikarya</taxon>
        <taxon>Ascomycota</taxon>
        <taxon>Saccharomycotina</taxon>
        <taxon>Pichiomycetes</taxon>
        <taxon>Pichiales</taxon>
        <taxon>Pichiaceae</taxon>
        <taxon>Pichia</taxon>
    </lineage>
</organism>